<dbReference type="RefSeq" id="WP_202990638.1">
    <property type="nucleotide sequence ID" value="NZ_JAENHO010000002.1"/>
</dbReference>
<evidence type="ECO:0000313" key="1">
    <source>
        <dbReference type="EMBL" id="MBL7254315.1"/>
    </source>
</evidence>
<comment type="caution">
    <text evidence="1">The sequence shown here is derived from an EMBL/GenBank/DDBJ whole genome shotgun (WGS) entry which is preliminary data.</text>
</comment>
<name>A0ABS1VI42_9ACTN</name>
<accession>A0ABS1VI42</accession>
<keyword evidence="2" id="KW-1185">Reference proteome</keyword>
<proteinExistence type="predicted"/>
<dbReference type="Proteomes" id="UP000598996">
    <property type="component" value="Unassembled WGS sequence"/>
</dbReference>
<dbReference type="InterPro" id="IPR011009">
    <property type="entry name" value="Kinase-like_dom_sf"/>
</dbReference>
<sequence length="293" mass="33585">MRFAEAVERIERARSFAELGDSYRELAKAVHPDAVSQAETAAATRAFATLSRLYRERNRRVIEGDIADLVADGGTLTKIPRSPADSDLMEAEARALTTLRDKGDPKYRYYAPRLRDSYLHEDRERKRRRVNAIERLDGFVPLSEVNRRIDPRDAAWVWRRLLVGLGWAHRAGVIHGAVLEEHVLIHPEKHGLALVDWCYSGPRAKAIVARRRDAYAPEVLTTKTVTPATDIYMATGLMTRIAQDLPRPLKRFADGCLYDAPRMRPQDAWRLLHELDETLHNLYGPRQFRPFQL</sequence>
<reference evidence="1 2" key="1">
    <citation type="submission" date="2021-01" db="EMBL/GenBank/DDBJ databases">
        <title>Actinoplanes sp. nov. LDG1-01 isolated from lichen.</title>
        <authorList>
            <person name="Saeng-In P."/>
            <person name="Phongsopitanun W."/>
            <person name="Kanchanasin P."/>
            <person name="Yuki M."/>
            <person name="Kudo T."/>
            <person name="Ohkuma M."/>
            <person name="Tanasupawat S."/>
        </authorList>
    </citation>
    <scope>NUCLEOTIDE SEQUENCE [LARGE SCALE GENOMIC DNA]</scope>
    <source>
        <strain evidence="1 2">LDG1-01</strain>
    </source>
</reference>
<organism evidence="1 2">
    <name type="scientific">Paractinoplanes lichenicola</name>
    <dbReference type="NCBI Taxonomy" id="2802976"/>
    <lineage>
        <taxon>Bacteria</taxon>
        <taxon>Bacillati</taxon>
        <taxon>Actinomycetota</taxon>
        <taxon>Actinomycetes</taxon>
        <taxon>Micromonosporales</taxon>
        <taxon>Micromonosporaceae</taxon>
        <taxon>Paractinoplanes</taxon>
    </lineage>
</organism>
<evidence type="ECO:0000313" key="2">
    <source>
        <dbReference type="Proteomes" id="UP000598996"/>
    </source>
</evidence>
<dbReference type="EMBL" id="JAENHO010000002">
    <property type="protein sequence ID" value="MBL7254315.1"/>
    <property type="molecule type" value="Genomic_DNA"/>
</dbReference>
<dbReference type="Gene3D" id="1.10.510.10">
    <property type="entry name" value="Transferase(Phosphotransferase) domain 1"/>
    <property type="match status" value="1"/>
</dbReference>
<gene>
    <name evidence="1" type="ORF">JKJ07_08330</name>
</gene>
<dbReference type="SUPFAM" id="SSF56112">
    <property type="entry name" value="Protein kinase-like (PK-like)"/>
    <property type="match status" value="1"/>
</dbReference>
<protein>
    <submittedName>
        <fullName evidence="1">Molecular chaperone DnaJ</fullName>
    </submittedName>
</protein>